<organism evidence="2">
    <name type="scientific">Lotharella globosa</name>
    <dbReference type="NCBI Taxonomy" id="91324"/>
    <lineage>
        <taxon>Eukaryota</taxon>
        <taxon>Sar</taxon>
        <taxon>Rhizaria</taxon>
        <taxon>Cercozoa</taxon>
        <taxon>Chlorarachniophyceae</taxon>
        <taxon>Lotharella</taxon>
    </lineage>
</organism>
<feature type="domain" description="Circularly permuted ATP-grasp type 2" evidence="1">
    <location>
        <begin position="123"/>
        <end position="260"/>
    </location>
</feature>
<dbReference type="SUPFAM" id="SSF56059">
    <property type="entry name" value="Glutathione synthetase ATP-binding domain-like"/>
    <property type="match status" value="1"/>
</dbReference>
<dbReference type="Pfam" id="PF14403">
    <property type="entry name" value="CP_ATPgrasp_2"/>
    <property type="match status" value="1"/>
</dbReference>
<dbReference type="InterPro" id="IPR025841">
    <property type="entry name" value="CP_ATPgrasp_2"/>
</dbReference>
<evidence type="ECO:0000313" key="2">
    <source>
        <dbReference type="EMBL" id="CAE0670356.1"/>
    </source>
</evidence>
<dbReference type="InterPro" id="IPR051680">
    <property type="entry name" value="ATP-dep_Glu-Cys_Ligase-2"/>
</dbReference>
<dbReference type="AlphaFoldDB" id="A0A7S4DU50"/>
<name>A0A7S4DU50_9EUKA</name>
<protein>
    <recommendedName>
        <fullName evidence="1">Circularly permuted ATP-grasp type 2 domain-containing protein</fullName>
    </recommendedName>
</protein>
<gene>
    <name evidence="2" type="ORF">LGLO00237_LOCUS21993</name>
</gene>
<reference evidence="2" key="1">
    <citation type="submission" date="2021-01" db="EMBL/GenBank/DDBJ databases">
        <authorList>
            <person name="Corre E."/>
            <person name="Pelletier E."/>
            <person name="Niang G."/>
            <person name="Scheremetjew M."/>
            <person name="Finn R."/>
            <person name="Kale V."/>
            <person name="Holt S."/>
            <person name="Cochrane G."/>
            <person name="Meng A."/>
            <person name="Brown T."/>
            <person name="Cohen L."/>
        </authorList>
    </citation>
    <scope>NUCLEOTIDE SEQUENCE</scope>
    <source>
        <strain evidence="2">CCCM811</strain>
    </source>
</reference>
<sequence length="312" mass="35711">MIEVMRMCFQKHRQSFKEKRVGMVIVDAEVYDVDPTNSTVKGKSIIEEAKYWQTSLKERHDKIMESLNKPMNEWKAKRKAKDLDRVRRLLTVLNTLLTRFQDTRQPKDLCHIRKFLRKNMKEDFKDLLRQGVPGLLDAYFNGVIKMINGPGFEFLGDKHFCLYIDRLVTAYLKEEPILKTIPTLSFAEHDLQELLAAVFDNPDAQNYTVVKRVDGRGGDSVWVGPMLPRKEFQEVRPLIEAEPGAFLVQKYIALSQVNSQLTDLRNLASVRRDSIVVSKTLWGRGVPASGSNGKVNISDKGFEFTVCTASGK</sequence>
<dbReference type="PANTHER" id="PTHR34595">
    <property type="entry name" value="BLR5612 PROTEIN"/>
    <property type="match status" value="1"/>
</dbReference>
<dbReference type="EMBL" id="HBIV01030821">
    <property type="protein sequence ID" value="CAE0670356.1"/>
    <property type="molecule type" value="Transcribed_RNA"/>
</dbReference>
<dbReference type="PANTHER" id="PTHR34595:SF7">
    <property type="entry name" value="SLL1039 PROTEIN"/>
    <property type="match status" value="1"/>
</dbReference>
<evidence type="ECO:0000259" key="1">
    <source>
        <dbReference type="Pfam" id="PF14403"/>
    </source>
</evidence>
<proteinExistence type="predicted"/>
<accession>A0A7S4DU50</accession>
<dbReference type="Gene3D" id="3.30.1490.270">
    <property type="match status" value="1"/>
</dbReference>